<dbReference type="KEGG" id="arep:ID810_03845"/>
<keyword evidence="5" id="KW-1185">Reference proteome</keyword>
<dbReference type="Proteomes" id="UP000594637">
    <property type="component" value="Chromosome"/>
</dbReference>
<dbReference type="CDD" id="cd03794">
    <property type="entry name" value="GT4_WbuB-like"/>
    <property type="match status" value="1"/>
</dbReference>
<dbReference type="GO" id="GO:0016758">
    <property type="term" value="F:hexosyltransferase activity"/>
    <property type="evidence" value="ECO:0007669"/>
    <property type="project" value="TreeGrafter"/>
</dbReference>
<dbReference type="Pfam" id="PF13692">
    <property type="entry name" value="Glyco_trans_1_4"/>
    <property type="match status" value="1"/>
</dbReference>
<protein>
    <submittedName>
        <fullName evidence="4">Glycosyltransferase family 4 protein</fullName>
    </submittedName>
</protein>
<dbReference type="InterPro" id="IPR028098">
    <property type="entry name" value="Glyco_trans_4-like_N"/>
</dbReference>
<dbReference type="SUPFAM" id="SSF53756">
    <property type="entry name" value="UDP-Glycosyltransferase/glycogen phosphorylase"/>
    <property type="match status" value="1"/>
</dbReference>
<dbReference type="RefSeq" id="WP_166855662.1">
    <property type="nucleotide sequence ID" value="NZ_CP063989.1"/>
</dbReference>
<dbReference type="Gene3D" id="3.40.50.2000">
    <property type="entry name" value="Glycogen Phosphorylase B"/>
    <property type="match status" value="2"/>
</dbReference>
<evidence type="ECO:0000256" key="1">
    <source>
        <dbReference type="ARBA" id="ARBA00022676"/>
    </source>
</evidence>
<sequence length="415" mass="43996">MRILLLSHYWAPEVGAPQKRWQWLAQGLVERGHDLAVLTPAPHYPAGRVLDDDPRLAAGAIHRDASGAMVHRTAFHPYDSGLGGRGVDQAVAAASALRAGLERFYGPHRPDVVVGSVPGLPTLPAALAVGRALRRPVVAELRDAWPDILTSASSWADGATAPRVRRMAVSALTTLLPPAVTTLERSADAVVTTTESFAQVLRRRGARRVVTVRNAALSQDWHLPQVPLARHDGALHVLYLGTVGRAQGLVSAVRAAALAARAGTRVTLRIVGDGAQVEQVRAEALRLGAPVELWPPVAAHEVAEHYAWADSVLVSLEDWSAMGLTVPSKLYEVLGTGRHVSGAVAGEAASIIRHSLGGDVVAPQDPAALAALWGELAADRGRLTTAGAHDWLDAHVREETLVGRYECLLKEVAGA</sequence>
<dbReference type="GO" id="GO:1901137">
    <property type="term" value="P:carbohydrate derivative biosynthetic process"/>
    <property type="evidence" value="ECO:0007669"/>
    <property type="project" value="UniProtKB-ARBA"/>
</dbReference>
<dbReference type="EMBL" id="CP063989">
    <property type="protein sequence ID" value="QPL06080.1"/>
    <property type="molecule type" value="Genomic_DNA"/>
</dbReference>
<feature type="domain" description="Glycosyltransferase subfamily 4-like N-terminal" evidence="3">
    <location>
        <begin position="16"/>
        <end position="214"/>
    </location>
</feature>
<accession>A0A7T0PXQ2</accession>
<evidence type="ECO:0000259" key="3">
    <source>
        <dbReference type="Pfam" id="PF13579"/>
    </source>
</evidence>
<dbReference type="InterPro" id="IPR050194">
    <property type="entry name" value="Glycosyltransferase_grp1"/>
</dbReference>
<evidence type="ECO:0000313" key="4">
    <source>
        <dbReference type="EMBL" id="QPL06080.1"/>
    </source>
</evidence>
<proteinExistence type="predicted"/>
<reference evidence="4 5" key="1">
    <citation type="submission" date="2020-11" db="EMBL/GenBank/DDBJ databases">
        <title>Actinomyces sp. ZJ750.</title>
        <authorList>
            <person name="Zhou J."/>
        </authorList>
    </citation>
    <scope>NUCLEOTIDE SEQUENCE [LARGE SCALE GENOMIC DNA]</scope>
    <source>
        <strain evidence="4 5">ZJ750</strain>
    </source>
</reference>
<dbReference type="Pfam" id="PF13579">
    <property type="entry name" value="Glyco_trans_4_4"/>
    <property type="match status" value="1"/>
</dbReference>
<organism evidence="4 5">
    <name type="scientific">Actinomyces respiraculi</name>
    <dbReference type="NCBI Taxonomy" id="2744574"/>
    <lineage>
        <taxon>Bacteria</taxon>
        <taxon>Bacillati</taxon>
        <taxon>Actinomycetota</taxon>
        <taxon>Actinomycetes</taxon>
        <taxon>Actinomycetales</taxon>
        <taxon>Actinomycetaceae</taxon>
        <taxon>Actinomyces</taxon>
    </lineage>
</organism>
<gene>
    <name evidence="4" type="ORF">ID810_03845</name>
</gene>
<evidence type="ECO:0000256" key="2">
    <source>
        <dbReference type="ARBA" id="ARBA00022679"/>
    </source>
</evidence>
<dbReference type="PANTHER" id="PTHR45947">
    <property type="entry name" value="SULFOQUINOVOSYL TRANSFERASE SQD2"/>
    <property type="match status" value="1"/>
</dbReference>
<dbReference type="AlphaFoldDB" id="A0A7T0PXQ2"/>
<name>A0A7T0PXQ2_9ACTO</name>
<keyword evidence="1" id="KW-0328">Glycosyltransferase</keyword>
<dbReference type="PANTHER" id="PTHR45947:SF3">
    <property type="entry name" value="SULFOQUINOVOSYL TRANSFERASE SQD2"/>
    <property type="match status" value="1"/>
</dbReference>
<keyword evidence="2 4" id="KW-0808">Transferase</keyword>
<evidence type="ECO:0000313" key="5">
    <source>
        <dbReference type="Proteomes" id="UP000594637"/>
    </source>
</evidence>